<gene>
    <name evidence="2" type="ORF">GCM10007971_17520</name>
</gene>
<dbReference type="EMBL" id="BMOS01000010">
    <property type="protein sequence ID" value="GGN56997.1"/>
    <property type="molecule type" value="Genomic_DNA"/>
</dbReference>
<dbReference type="PANTHER" id="PTHR23131">
    <property type="entry name" value="ENDORIBONUCLEASE LACTB2"/>
    <property type="match status" value="1"/>
</dbReference>
<evidence type="ECO:0000259" key="1">
    <source>
        <dbReference type="SMART" id="SM00849"/>
    </source>
</evidence>
<evidence type="ECO:0000313" key="2">
    <source>
        <dbReference type="EMBL" id="GGN56997.1"/>
    </source>
</evidence>
<organism evidence="2 3">
    <name type="scientific">Oceanobacillus indicireducens</name>
    <dbReference type="NCBI Taxonomy" id="1004261"/>
    <lineage>
        <taxon>Bacteria</taxon>
        <taxon>Bacillati</taxon>
        <taxon>Bacillota</taxon>
        <taxon>Bacilli</taxon>
        <taxon>Bacillales</taxon>
        <taxon>Bacillaceae</taxon>
        <taxon>Oceanobacillus</taxon>
    </lineage>
</organism>
<dbReference type="Gene3D" id="3.60.15.10">
    <property type="entry name" value="Ribonuclease Z/Hydroxyacylglutathione hydrolase-like"/>
    <property type="match status" value="1"/>
</dbReference>
<dbReference type="SMART" id="SM00849">
    <property type="entry name" value="Lactamase_B"/>
    <property type="match status" value="1"/>
</dbReference>
<reference evidence="2" key="2">
    <citation type="submission" date="2020-09" db="EMBL/GenBank/DDBJ databases">
        <authorList>
            <person name="Sun Q."/>
            <person name="Ohkuma M."/>
        </authorList>
    </citation>
    <scope>NUCLEOTIDE SEQUENCE</scope>
    <source>
        <strain evidence="2">JCM 17251</strain>
    </source>
</reference>
<keyword evidence="2" id="KW-0378">Hydrolase</keyword>
<dbReference type="PANTHER" id="PTHR23131:SF0">
    <property type="entry name" value="ENDORIBONUCLEASE LACTB2"/>
    <property type="match status" value="1"/>
</dbReference>
<dbReference type="AlphaFoldDB" id="A0A917XXU3"/>
<sequence>MMTYTIEKTNTKIIPLEVPAPNTLKSINFYLLQKNDRTFLIDAGLDKDTYWEYLQQSMQANGIRFRDLTAILLTHHHFDHVGLVHRISKEYDTPVYIHPYALPKIKGDPEFLYKNYTFFADLLNKLNTGEFGAEQVKARYKRQMNNPKTALNWNVKAIESSTLFDFEVIEIPGHAPDQVAFYLPEESIIFIGDLLIDHLRSNAFVEPALDGTRIPALTQHVASLEKIIELNPETALSGHGKVIYEPAKLAKRRLDAIEAKAKSIKSIIEAGITTGREIVKKRHPNKYEDIFFTLMSDTLSFLDYLETKGQLTKKEKNGIWHWDTGSENLSQKHYGKWQ</sequence>
<feature type="domain" description="Metallo-beta-lactamase" evidence="1">
    <location>
        <begin position="26"/>
        <end position="239"/>
    </location>
</feature>
<dbReference type="Proteomes" id="UP000624041">
    <property type="component" value="Unassembled WGS sequence"/>
</dbReference>
<dbReference type="InterPro" id="IPR050662">
    <property type="entry name" value="Sec-metab_biosynth-thioest"/>
</dbReference>
<dbReference type="Pfam" id="PF00753">
    <property type="entry name" value="Lactamase_B"/>
    <property type="match status" value="1"/>
</dbReference>
<accession>A0A917XXU3</accession>
<reference evidence="2" key="1">
    <citation type="journal article" date="2014" name="Int. J. Syst. Evol. Microbiol.">
        <title>Complete genome sequence of Corynebacterium casei LMG S-19264T (=DSM 44701T), isolated from a smear-ripened cheese.</title>
        <authorList>
            <consortium name="US DOE Joint Genome Institute (JGI-PGF)"/>
            <person name="Walter F."/>
            <person name="Albersmeier A."/>
            <person name="Kalinowski J."/>
            <person name="Ruckert C."/>
        </authorList>
    </citation>
    <scope>NUCLEOTIDE SEQUENCE</scope>
    <source>
        <strain evidence="2">JCM 17251</strain>
    </source>
</reference>
<protein>
    <submittedName>
        <fullName evidence="2">Hydrolase</fullName>
    </submittedName>
</protein>
<name>A0A917XXU3_9BACI</name>
<dbReference type="InterPro" id="IPR036866">
    <property type="entry name" value="RibonucZ/Hydroxyglut_hydro"/>
</dbReference>
<keyword evidence="3" id="KW-1185">Reference proteome</keyword>
<dbReference type="SUPFAM" id="SSF56281">
    <property type="entry name" value="Metallo-hydrolase/oxidoreductase"/>
    <property type="match status" value="1"/>
</dbReference>
<comment type="caution">
    <text evidence="2">The sequence shown here is derived from an EMBL/GenBank/DDBJ whole genome shotgun (WGS) entry which is preliminary data.</text>
</comment>
<evidence type="ECO:0000313" key="3">
    <source>
        <dbReference type="Proteomes" id="UP000624041"/>
    </source>
</evidence>
<proteinExistence type="predicted"/>
<dbReference type="GO" id="GO:0016787">
    <property type="term" value="F:hydrolase activity"/>
    <property type="evidence" value="ECO:0007669"/>
    <property type="project" value="UniProtKB-KW"/>
</dbReference>
<dbReference type="InterPro" id="IPR001279">
    <property type="entry name" value="Metallo-B-lactamas"/>
</dbReference>